<evidence type="ECO:0000313" key="2">
    <source>
        <dbReference type="EMBL" id="CAG09011.1"/>
    </source>
</evidence>
<sequence length="278" mass="29981">MEIPSVVASEGHSASGSQAFGAQDLNPKIPALSEKEDHWACDVPLQEQSSPLRNDGEASSPWSESMSQLMIKLDQLNLDIEEALSASSSPCGTPGTSRKTQCDAVSKSASNQGPQDHLGPSGDRGEDPFLEDSSAPLRASEGTSGTTKRTRAAAELHIQSLGFTLEECQGAETGRSVFRQVVSEGEWQGPRLALGKSTGTDVAFTSGVHCFSYVQELLELKGSGCFRIMTLESRDICLRMDHRRRSGYRLGRIIARQQLLKKIAGGRRSDSANRQPFG</sequence>
<reference evidence="2" key="1">
    <citation type="journal article" date="2004" name="Nature">
        <title>Genome duplication in the teleost fish Tetraodon nigroviridis reveals the early vertebrate proto-karyotype.</title>
        <authorList>
            <person name="Jaillon O."/>
            <person name="Aury J.-M."/>
            <person name="Brunet F."/>
            <person name="Petit J.-L."/>
            <person name="Stange-Thomann N."/>
            <person name="Mauceli E."/>
            <person name="Bouneau L."/>
            <person name="Fischer C."/>
            <person name="Ozouf-Costaz C."/>
            <person name="Bernot A."/>
            <person name="Nicaud S."/>
            <person name="Jaffe D."/>
            <person name="Fisher S."/>
            <person name="Lutfalla G."/>
            <person name="Dossat C."/>
            <person name="Segurens B."/>
            <person name="Dasilva C."/>
            <person name="Salanoubat M."/>
            <person name="Levy M."/>
            <person name="Boudet N."/>
            <person name="Castellano S."/>
            <person name="Anthouard V."/>
            <person name="Jubin C."/>
            <person name="Castelli V."/>
            <person name="Katinka M."/>
            <person name="Vacherie B."/>
            <person name="Biemont C."/>
            <person name="Skalli Z."/>
            <person name="Cattolico L."/>
            <person name="Poulain J."/>
            <person name="De Berardinis V."/>
            <person name="Cruaud C."/>
            <person name="Duprat S."/>
            <person name="Brottier P."/>
            <person name="Coutanceau J.-P."/>
            <person name="Gouzy J."/>
            <person name="Parra G."/>
            <person name="Lardier G."/>
            <person name="Chapple C."/>
            <person name="McKernan K.J."/>
            <person name="McEwan P."/>
            <person name="Bosak S."/>
            <person name="Kellis M."/>
            <person name="Volff J.-N."/>
            <person name="Guigo R."/>
            <person name="Zody M.C."/>
            <person name="Mesirov J."/>
            <person name="Lindblad-Toh K."/>
            <person name="Birren B."/>
            <person name="Nusbaum C."/>
            <person name="Kahn D."/>
            <person name="Robinson-Rechavi M."/>
            <person name="Laudet V."/>
            <person name="Schachter V."/>
            <person name="Quetier F."/>
            <person name="Saurin W."/>
            <person name="Scarpelli C."/>
            <person name="Wincker P."/>
            <person name="Lander E.S."/>
            <person name="Weissenbach J."/>
            <person name="Roest Crollius H."/>
        </authorList>
    </citation>
    <scope>NUCLEOTIDE SEQUENCE [LARGE SCALE GENOMIC DNA]</scope>
</reference>
<dbReference type="OrthoDB" id="8932398at2759"/>
<name>Q4RRH1_TETNG</name>
<feature type="region of interest" description="Disordered" evidence="1">
    <location>
        <begin position="85"/>
        <end position="150"/>
    </location>
</feature>
<accession>Q4RRH1</accession>
<gene>
    <name evidence="2" type="ORF">GSTENG00030173001</name>
</gene>
<organism evidence="2">
    <name type="scientific">Tetraodon nigroviridis</name>
    <name type="common">Spotted green pufferfish</name>
    <name type="synonym">Chelonodon nigroviridis</name>
    <dbReference type="NCBI Taxonomy" id="99883"/>
    <lineage>
        <taxon>Eukaryota</taxon>
        <taxon>Metazoa</taxon>
        <taxon>Chordata</taxon>
        <taxon>Craniata</taxon>
        <taxon>Vertebrata</taxon>
        <taxon>Euteleostomi</taxon>
        <taxon>Actinopterygii</taxon>
        <taxon>Neopterygii</taxon>
        <taxon>Teleostei</taxon>
        <taxon>Neoteleostei</taxon>
        <taxon>Acanthomorphata</taxon>
        <taxon>Eupercaria</taxon>
        <taxon>Tetraodontiformes</taxon>
        <taxon>Tetradontoidea</taxon>
        <taxon>Tetraodontidae</taxon>
        <taxon>Tetraodon</taxon>
    </lineage>
</organism>
<feature type="region of interest" description="Disordered" evidence="1">
    <location>
        <begin position="1"/>
        <end position="65"/>
    </location>
</feature>
<protein>
    <submittedName>
        <fullName evidence="2">(spotted green pufferfish) hypothetical protein</fullName>
    </submittedName>
</protein>
<dbReference type="AlphaFoldDB" id="Q4RRH1"/>
<dbReference type="EMBL" id="CAAE01015002">
    <property type="protein sequence ID" value="CAG09011.1"/>
    <property type="molecule type" value="Genomic_DNA"/>
</dbReference>
<dbReference type="KEGG" id="tng:GSTEN00030173G001"/>
<comment type="caution">
    <text evidence="2">The sequence shown here is derived from an EMBL/GenBank/DDBJ whole genome shotgun (WGS) entry which is preliminary data.</text>
</comment>
<feature type="compositionally biased region" description="Polar residues" evidence="1">
    <location>
        <begin position="85"/>
        <end position="99"/>
    </location>
</feature>
<proteinExistence type="predicted"/>
<evidence type="ECO:0000256" key="1">
    <source>
        <dbReference type="SAM" id="MobiDB-lite"/>
    </source>
</evidence>
<reference evidence="2" key="2">
    <citation type="submission" date="2004-02" db="EMBL/GenBank/DDBJ databases">
        <authorList>
            <consortium name="Genoscope"/>
            <consortium name="Whitehead Institute Centre for Genome Research"/>
        </authorList>
    </citation>
    <scope>NUCLEOTIDE SEQUENCE</scope>
</reference>